<sequence>MKFAVFVLLVAFVACSVEGSNWAQRTKNLEKKFENLVNRKAAQAVSGVKNAKYSLQKDVYKFFQYMESKINTTVASAIKDIDILKFEVSVECYTNATKEIVTAQEAALANLLACQNMSQAYQDIEQIAQQAQPIILDIASDVKVILAGVAECGTEAGLAQWKCAFKYVSEELQNLVNQWPDAKKFIVTAERLGNDVELQVNTCLDAPTQVTLEKRIKEAMAHFSSCSQQTMRY</sequence>
<name>A0A6A4J271_APOLU</name>
<reference evidence="1" key="1">
    <citation type="journal article" date="2021" name="Mol. Ecol. Resour.">
        <title>Apolygus lucorum genome provides insights into omnivorousness and mesophyll feeding.</title>
        <authorList>
            <person name="Liu Y."/>
            <person name="Liu H."/>
            <person name="Wang H."/>
            <person name="Huang T."/>
            <person name="Liu B."/>
            <person name="Yang B."/>
            <person name="Yin L."/>
            <person name="Li B."/>
            <person name="Zhang Y."/>
            <person name="Zhang S."/>
            <person name="Jiang F."/>
            <person name="Zhang X."/>
            <person name="Ren Y."/>
            <person name="Wang B."/>
            <person name="Wang S."/>
            <person name="Lu Y."/>
            <person name="Wu K."/>
            <person name="Fan W."/>
            <person name="Wang G."/>
        </authorList>
    </citation>
    <scope>NUCLEOTIDE SEQUENCE</scope>
    <source>
        <strain evidence="1">12Hb</strain>
    </source>
</reference>
<evidence type="ECO:0000313" key="1">
    <source>
        <dbReference type="EMBL" id="KAF6200032.1"/>
    </source>
</evidence>
<dbReference type="AlphaFoldDB" id="A0A6A4J271"/>
<dbReference type="Proteomes" id="UP000466442">
    <property type="component" value="Unassembled WGS sequence"/>
</dbReference>
<proteinExistence type="predicted"/>
<dbReference type="EMBL" id="WIXP02000014">
    <property type="protein sequence ID" value="KAF6200032.1"/>
    <property type="molecule type" value="Genomic_DNA"/>
</dbReference>
<organism evidence="1 2">
    <name type="scientific">Apolygus lucorum</name>
    <name type="common">Small green plant bug</name>
    <name type="synonym">Lygocoris lucorum</name>
    <dbReference type="NCBI Taxonomy" id="248454"/>
    <lineage>
        <taxon>Eukaryota</taxon>
        <taxon>Metazoa</taxon>
        <taxon>Ecdysozoa</taxon>
        <taxon>Arthropoda</taxon>
        <taxon>Hexapoda</taxon>
        <taxon>Insecta</taxon>
        <taxon>Pterygota</taxon>
        <taxon>Neoptera</taxon>
        <taxon>Paraneoptera</taxon>
        <taxon>Hemiptera</taxon>
        <taxon>Heteroptera</taxon>
        <taxon>Panheteroptera</taxon>
        <taxon>Cimicomorpha</taxon>
        <taxon>Miridae</taxon>
        <taxon>Mirini</taxon>
        <taxon>Apolygus</taxon>
    </lineage>
</organism>
<keyword evidence="2" id="KW-1185">Reference proteome</keyword>
<dbReference type="OrthoDB" id="10578637at2759"/>
<protein>
    <submittedName>
        <fullName evidence="1">Uncharacterized protein</fullName>
    </submittedName>
</protein>
<gene>
    <name evidence="1" type="ORF">GE061_006332</name>
</gene>
<evidence type="ECO:0000313" key="2">
    <source>
        <dbReference type="Proteomes" id="UP000466442"/>
    </source>
</evidence>
<dbReference type="PROSITE" id="PS51257">
    <property type="entry name" value="PROKAR_LIPOPROTEIN"/>
    <property type="match status" value="1"/>
</dbReference>
<comment type="caution">
    <text evidence="1">The sequence shown here is derived from an EMBL/GenBank/DDBJ whole genome shotgun (WGS) entry which is preliminary data.</text>
</comment>
<accession>A0A6A4J271</accession>